<evidence type="ECO:0000256" key="2">
    <source>
        <dbReference type="SAM" id="Coils"/>
    </source>
</evidence>
<evidence type="ECO:0000313" key="5">
    <source>
        <dbReference type="Proteomes" id="UP001595988"/>
    </source>
</evidence>
<dbReference type="Gene3D" id="3.30.1490.20">
    <property type="entry name" value="ATP-grasp fold, A domain"/>
    <property type="match status" value="1"/>
</dbReference>
<keyword evidence="1" id="KW-0067">ATP-binding</keyword>
<evidence type="ECO:0000259" key="3">
    <source>
        <dbReference type="PROSITE" id="PS50975"/>
    </source>
</evidence>
<feature type="coiled-coil region" evidence="2">
    <location>
        <begin position="344"/>
        <end position="378"/>
    </location>
</feature>
<keyword evidence="1" id="KW-0547">Nucleotide-binding</keyword>
<dbReference type="InterPro" id="IPR011761">
    <property type="entry name" value="ATP-grasp"/>
</dbReference>
<reference evidence="5" key="1">
    <citation type="journal article" date="2019" name="Int. J. Syst. Evol. Microbiol.">
        <title>The Global Catalogue of Microorganisms (GCM) 10K type strain sequencing project: providing services to taxonomists for standard genome sequencing and annotation.</title>
        <authorList>
            <consortium name="The Broad Institute Genomics Platform"/>
            <consortium name="The Broad Institute Genome Sequencing Center for Infectious Disease"/>
            <person name="Wu L."/>
            <person name="Ma J."/>
        </authorList>
    </citation>
    <scope>NUCLEOTIDE SEQUENCE [LARGE SCALE GENOMIC DNA]</scope>
    <source>
        <strain evidence="5">CCUG 37257</strain>
    </source>
</reference>
<dbReference type="SUPFAM" id="SSF56059">
    <property type="entry name" value="Glutathione synthetase ATP-binding domain-like"/>
    <property type="match status" value="1"/>
</dbReference>
<dbReference type="InterPro" id="IPR026838">
    <property type="entry name" value="YheC/D"/>
</dbReference>
<protein>
    <submittedName>
        <fullName evidence="4">YheC/YheD family protein</fullName>
    </submittedName>
</protein>
<keyword evidence="5" id="KW-1185">Reference proteome</keyword>
<feature type="domain" description="ATP-grasp" evidence="3">
    <location>
        <begin position="111"/>
        <end position="338"/>
    </location>
</feature>
<accession>A0ABV9JUH4</accession>
<organism evidence="4 5">
    <name type="scientific">Oceanobacillus aidingensis</name>
    <dbReference type="NCBI Taxonomy" id="645964"/>
    <lineage>
        <taxon>Bacteria</taxon>
        <taxon>Bacillati</taxon>
        <taxon>Bacillota</taxon>
        <taxon>Bacilli</taxon>
        <taxon>Bacillales</taxon>
        <taxon>Bacillaceae</taxon>
        <taxon>Oceanobacillus</taxon>
    </lineage>
</organism>
<dbReference type="RefSeq" id="WP_212929162.1">
    <property type="nucleotide sequence ID" value="NZ_JBHSFT010000004.1"/>
</dbReference>
<name>A0ABV9JUH4_9BACI</name>
<dbReference type="Gene3D" id="3.30.470.20">
    <property type="entry name" value="ATP-grasp fold, B domain"/>
    <property type="match status" value="1"/>
</dbReference>
<dbReference type="PROSITE" id="PS50975">
    <property type="entry name" value="ATP_GRASP"/>
    <property type="match status" value="1"/>
</dbReference>
<dbReference type="Pfam" id="PF14398">
    <property type="entry name" value="ATPgrasp_YheCD"/>
    <property type="match status" value="1"/>
</dbReference>
<dbReference type="EMBL" id="JBHSFT010000004">
    <property type="protein sequence ID" value="MFC4661417.1"/>
    <property type="molecule type" value="Genomic_DNA"/>
</dbReference>
<evidence type="ECO:0000256" key="1">
    <source>
        <dbReference type="PROSITE-ProRule" id="PRU00409"/>
    </source>
</evidence>
<dbReference type="Proteomes" id="UP001595988">
    <property type="component" value="Unassembled WGS sequence"/>
</dbReference>
<dbReference type="Gene3D" id="3.40.50.20">
    <property type="match status" value="1"/>
</dbReference>
<proteinExistence type="predicted"/>
<evidence type="ECO:0000313" key="4">
    <source>
        <dbReference type="EMBL" id="MFC4661417.1"/>
    </source>
</evidence>
<sequence length="398" mass="46180">MQEIGMLTNFNKPTELAKMTSLVAKAYGMELIYMRPKDINIEEKKVYGKVLVNNKWMDKTTDIPPFIDAAPYCFMRKNKEKMDFLRKTTFLSDNRRNVVTKEMLQNTLSKDEQFSHLMIPTHKIKSFQDMDSYLHDYQKIVLKPGKGLRGKGIYIIEKKDNDLFTIGFNKEKWDADVNALEEFFDNTVRGKNYILQKYVTSRTPQGDPFDCRVHVEKDGTGKWAVAKIYVRIGIGQSVISNVNQGGGISDPKEFLKANFNRQHEEIYQNLLKLGTQIPKKMEQLRGTHIMSLGLDIGIDTNGKLYLFEVNDGPSTKAVISEVAFLRSNYYLYVLENRLNRKVKVKDSTDELENNQKEIRELKEMIAEKEKQLNSILNSKSWKLTGVMRKARRKMTKKK</sequence>
<keyword evidence="2" id="KW-0175">Coiled coil</keyword>
<gene>
    <name evidence="4" type="ORF">ACFO3P_04150</name>
</gene>
<comment type="caution">
    <text evidence="4">The sequence shown here is derived from an EMBL/GenBank/DDBJ whole genome shotgun (WGS) entry which is preliminary data.</text>
</comment>
<dbReference type="InterPro" id="IPR013815">
    <property type="entry name" value="ATP_grasp_subdomain_1"/>
</dbReference>